<reference evidence="2 3" key="1">
    <citation type="journal article" date="2016" name="Front. Microbiol.">
        <title>Genomic Resource of Rice Seed Associated Bacteria.</title>
        <authorList>
            <person name="Midha S."/>
            <person name="Bansal K."/>
            <person name="Sharma S."/>
            <person name="Kumar N."/>
            <person name="Patil P.P."/>
            <person name="Chaudhry V."/>
            <person name="Patil P.B."/>
        </authorList>
    </citation>
    <scope>NUCLEOTIDE SEQUENCE [LARGE SCALE GENOMIC DNA]</scope>
    <source>
        <strain evidence="2 3">RSA13</strain>
    </source>
</reference>
<organism evidence="2 3">
    <name type="scientific">Pantoea stewartii</name>
    <dbReference type="NCBI Taxonomy" id="66269"/>
    <lineage>
        <taxon>Bacteria</taxon>
        <taxon>Pseudomonadati</taxon>
        <taxon>Pseudomonadota</taxon>
        <taxon>Gammaproteobacteria</taxon>
        <taxon>Enterobacterales</taxon>
        <taxon>Erwiniaceae</taxon>
        <taxon>Pantoea</taxon>
    </lineage>
</organism>
<comment type="caution">
    <text evidence="2">The sequence shown here is derived from an EMBL/GenBank/DDBJ whole genome shotgun (WGS) entry which is preliminary data.</text>
</comment>
<dbReference type="InterPro" id="IPR009288">
    <property type="entry name" value="AIG2-like_dom"/>
</dbReference>
<sequence>MERLFVYGTLRPGHSNAHILDRVGGNWQAGFVSGIFYPQGCGAAAGFPGLVLDSRGPRVEGYVFSSDNLLSYWPMLDEFEDGYDRLRTEVILENGDTVTAYVYQLQPQCTPPRA</sequence>
<proteinExistence type="predicted"/>
<gene>
    <name evidence="2" type="ORF">RSA13_12870</name>
</gene>
<dbReference type="Proteomes" id="UP000072520">
    <property type="component" value="Unassembled WGS sequence"/>
</dbReference>
<evidence type="ECO:0000259" key="1">
    <source>
        <dbReference type="Pfam" id="PF06094"/>
    </source>
</evidence>
<feature type="domain" description="Gamma-glutamylcyclotransferase AIG2-like" evidence="1">
    <location>
        <begin position="4"/>
        <end position="107"/>
    </location>
</feature>
<dbReference type="SUPFAM" id="SSF110857">
    <property type="entry name" value="Gamma-glutamyl cyclotransferase-like"/>
    <property type="match status" value="1"/>
</dbReference>
<dbReference type="Gene3D" id="3.10.490.10">
    <property type="entry name" value="Gamma-glutamyl cyclotransferase-like"/>
    <property type="match status" value="1"/>
</dbReference>
<dbReference type="AlphaFoldDB" id="A0AB34VFQ9"/>
<dbReference type="InterPro" id="IPR013024">
    <property type="entry name" value="GGCT-like"/>
</dbReference>
<dbReference type="Pfam" id="PF06094">
    <property type="entry name" value="GGACT"/>
    <property type="match status" value="1"/>
</dbReference>
<evidence type="ECO:0000313" key="3">
    <source>
        <dbReference type="Proteomes" id="UP000072520"/>
    </source>
</evidence>
<dbReference type="EMBL" id="LDSI01000018">
    <property type="protein sequence ID" value="KTS96524.1"/>
    <property type="molecule type" value="Genomic_DNA"/>
</dbReference>
<accession>A0AB34VFQ9</accession>
<evidence type="ECO:0000313" key="2">
    <source>
        <dbReference type="EMBL" id="KTS96524.1"/>
    </source>
</evidence>
<protein>
    <recommendedName>
        <fullName evidence="1">Gamma-glutamylcyclotransferase AIG2-like domain-containing protein</fullName>
    </recommendedName>
</protein>
<dbReference type="CDD" id="cd06661">
    <property type="entry name" value="GGCT_like"/>
    <property type="match status" value="1"/>
</dbReference>
<dbReference type="InterPro" id="IPR036568">
    <property type="entry name" value="GGCT-like_sf"/>
</dbReference>
<name>A0AB34VFQ9_9GAMM</name>
<dbReference type="RefSeq" id="WP_058708896.1">
    <property type="nucleotide sequence ID" value="NZ_LDSI01000018.1"/>
</dbReference>